<feature type="region of interest" description="Disordered" evidence="1">
    <location>
        <begin position="44"/>
        <end position="97"/>
    </location>
</feature>
<evidence type="ECO:0000256" key="1">
    <source>
        <dbReference type="SAM" id="MobiDB-lite"/>
    </source>
</evidence>
<name>A0A834J3T6_VESGE</name>
<proteinExistence type="predicted"/>
<reference evidence="2" key="1">
    <citation type="journal article" date="2020" name="G3 (Bethesda)">
        <title>High-Quality Assemblies for Three Invasive Social Wasps from the &lt;i&gt;Vespula&lt;/i&gt; Genus.</title>
        <authorList>
            <person name="Harrop T.W.R."/>
            <person name="Guhlin J."/>
            <person name="McLaughlin G.M."/>
            <person name="Permina E."/>
            <person name="Stockwell P."/>
            <person name="Gilligan J."/>
            <person name="Le Lec M.F."/>
            <person name="Gruber M.A.M."/>
            <person name="Quinn O."/>
            <person name="Lovegrove M."/>
            <person name="Duncan E.J."/>
            <person name="Remnant E.J."/>
            <person name="Van Eeckhoven J."/>
            <person name="Graham B."/>
            <person name="Knapp R.A."/>
            <person name="Langford K.W."/>
            <person name="Kronenberg Z."/>
            <person name="Press M.O."/>
            <person name="Eacker S.M."/>
            <person name="Wilson-Rankin E.E."/>
            <person name="Purcell J."/>
            <person name="Lester P.J."/>
            <person name="Dearden P.K."/>
        </authorList>
    </citation>
    <scope>NUCLEOTIDE SEQUENCE</scope>
    <source>
        <strain evidence="2">Linc-1</strain>
    </source>
</reference>
<dbReference type="AlphaFoldDB" id="A0A834J3T6"/>
<protein>
    <submittedName>
        <fullName evidence="2">Uncharacterized protein</fullName>
    </submittedName>
</protein>
<gene>
    <name evidence="2" type="ORF">HZH68_016018</name>
</gene>
<evidence type="ECO:0000313" key="2">
    <source>
        <dbReference type="EMBL" id="KAF7381143.1"/>
    </source>
</evidence>
<evidence type="ECO:0000313" key="3">
    <source>
        <dbReference type="Proteomes" id="UP000617340"/>
    </source>
</evidence>
<sequence>MRYRYIVSRYDEGEAFDSELPSLRSSRDVVANCGACIRRYNRRNDGEATEKVRGEGDRVGDGSGGSDGGGGGSSGGSELRPHQMGVTPSRFPAGSVWPDVIGSRVEPLVAMMDA</sequence>
<comment type="caution">
    <text evidence="2">The sequence shown here is derived from an EMBL/GenBank/DDBJ whole genome shotgun (WGS) entry which is preliminary data.</text>
</comment>
<keyword evidence="3" id="KW-1185">Reference proteome</keyword>
<accession>A0A834J3T6</accession>
<dbReference type="EMBL" id="JACSDZ010000022">
    <property type="protein sequence ID" value="KAF7381143.1"/>
    <property type="molecule type" value="Genomic_DNA"/>
</dbReference>
<organism evidence="2 3">
    <name type="scientific">Vespula germanica</name>
    <name type="common">German yellow jacket</name>
    <name type="synonym">Paravespula germanica</name>
    <dbReference type="NCBI Taxonomy" id="30212"/>
    <lineage>
        <taxon>Eukaryota</taxon>
        <taxon>Metazoa</taxon>
        <taxon>Ecdysozoa</taxon>
        <taxon>Arthropoda</taxon>
        <taxon>Hexapoda</taxon>
        <taxon>Insecta</taxon>
        <taxon>Pterygota</taxon>
        <taxon>Neoptera</taxon>
        <taxon>Endopterygota</taxon>
        <taxon>Hymenoptera</taxon>
        <taxon>Apocrita</taxon>
        <taxon>Aculeata</taxon>
        <taxon>Vespoidea</taxon>
        <taxon>Vespidae</taxon>
        <taxon>Vespinae</taxon>
        <taxon>Vespula</taxon>
    </lineage>
</organism>
<feature type="compositionally biased region" description="Basic and acidic residues" evidence="1">
    <location>
        <begin position="44"/>
        <end position="60"/>
    </location>
</feature>
<dbReference type="Proteomes" id="UP000617340">
    <property type="component" value="Unassembled WGS sequence"/>
</dbReference>
<feature type="compositionally biased region" description="Gly residues" evidence="1">
    <location>
        <begin position="61"/>
        <end position="75"/>
    </location>
</feature>